<dbReference type="EMBL" id="HACA01017947">
    <property type="protein sequence ID" value="CDW35308.1"/>
    <property type="molecule type" value="Transcribed_RNA"/>
</dbReference>
<name>A0A0K2UAP5_LEPSM</name>
<dbReference type="AlphaFoldDB" id="A0A0K2UAP5"/>
<proteinExistence type="predicted"/>
<protein>
    <submittedName>
        <fullName evidence="1">Uncharacterized protein</fullName>
    </submittedName>
</protein>
<accession>A0A0K2UAP5</accession>
<reference evidence="1" key="1">
    <citation type="submission" date="2014-05" db="EMBL/GenBank/DDBJ databases">
        <authorList>
            <person name="Chronopoulou M."/>
        </authorList>
    </citation>
    <scope>NUCLEOTIDE SEQUENCE</scope>
    <source>
        <tissue evidence="1">Whole organism</tissue>
    </source>
</reference>
<evidence type="ECO:0000313" key="1">
    <source>
        <dbReference type="EMBL" id="CDW35308.1"/>
    </source>
</evidence>
<organism evidence="1">
    <name type="scientific">Lepeophtheirus salmonis</name>
    <name type="common">Salmon louse</name>
    <name type="synonym">Caligus salmonis</name>
    <dbReference type="NCBI Taxonomy" id="72036"/>
    <lineage>
        <taxon>Eukaryota</taxon>
        <taxon>Metazoa</taxon>
        <taxon>Ecdysozoa</taxon>
        <taxon>Arthropoda</taxon>
        <taxon>Crustacea</taxon>
        <taxon>Multicrustacea</taxon>
        <taxon>Hexanauplia</taxon>
        <taxon>Copepoda</taxon>
        <taxon>Siphonostomatoida</taxon>
        <taxon>Caligidae</taxon>
        <taxon>Lepeophtheirus</taxon>
    </lineage>
</organism>
<sequence>MYLSILYVYLQFIAEYMYHSHGSWNDLCAYQKPLQYLVINKKFESVISTLSRHL</sequence>